<dbReference type="RefSeq" id="WP_229986754.1">
    <property type="nucleotide sequence ID" value="NZ_JAJJMO010000001.1"/>
</dbReference>
<organism evidence="1 2">
    <name type="scientific">Flavobacterium pisciphilum</name>
    <dbReference type="NCBI Taxonomy" id="2893755"/>
    <lineage>
        <taxon>Bacteria</taxon>
        <taxon>Pseudomonadati</taxon>
        <taxon>Bacteroidota</taxon>
        <taxon>Flavobacteriia</taxon>
        <taxon>Flavobacteriales</taxon>
        <taxon>Flavobacteriaceae</taxon>
        <taxon>Flavobacterium</taxon>
    </lineage>
</organism>
<gene>
    <name evidence="1" type="ORF">LNQ49_00055</name>
</gene>
<sequence length="380" mass="41130">MKYSYALILFVVFYSTILGQTTIGSPKAPHPSAILELDSSTKGVLLPIVTLQSSKDMTTIRAPANGLLVYNSGLHPDFQHKGYMSWDGIEWRLLVDTSSIKATLSINSIIDTSLSPNAYDANKPYNGILEVRYIGGNGGSYPRGTPYTHKGLTFELQPGKLGATGILVYKVTGKPLVSFPSKITNVPIIFQETTLATKDIGGSQVIESSQYTLYSNVIANFGVNGGNGVEKGYGGSLMKWGKKGQQKEIILPETGSYSFSFRLYGTAILAPPSNTALPVYIAAFKQKGATPVIKPSNVININPMTDNLLDIAEMTIIKAVGYNQITYSINLTISGKAGDKIYFTISSVNVDPTYSFKWALKNGDGDDAVANRSSMIFWKL</sequence>
<name>A0ABS8MMJ5_9FLAO</name>
<evidence type="ECO:0000313" key="1">
    <source>
        <dbReference type="EMBL" id="MCC9069995.1"/>
    </source>
</evidence>
<dbReference type="EMBL" id="JAJJMO010000001">
    <property type="protein sequence ID" value="MCC9069995.1"/>
    <property type="molecule type" value="Genomic_DNA"/>
</dbReference>
<evidence type="ECO:0000313" key="2">
    <source>
        <dbReference type="Proteomes" id="UP001430919"/>
    </source>
</evidence>
<dbReference type="Proteomes" id="UP001430919">
    <property type="component" value="Unassembled WGS sequence"/>
</dbReference>
<comment type="caution">
    <text evidence="1">The sequence shown here is derived from an EMBL/GenBank/DDBJ whole genome shotgun (WGS) entry which is preliminary data.</text>
</comment>
<accession>A0ABS8MMJ5</accession>
<protein>
    <submittedName>
        <fullName evidence="1">Uncharacterized protein</fullName>
    </submittedName>
</protein>
<keyword evidence="2" id="KW-1185">Reference proteome</keyword>
<proteinExistence type="predicted"/>
<reference evidence="1" key="1">
    <citation type="submission" date="2021-11" db="EMBL/GenBank/DDBJ databases">
        <title>Description of novel Flavobacterium species.</title>
        <authorList>
            <person name="Saticioglu I.B."/>
            <person name="Ay H."/>
            <person name="Altun S."/>
            <person name="Duman M."/>
        </authorList>
    </citation>
    <scope>NUCLEOTIDE SEQUENCE</scope>
    <source>
        <strain evidence="1">F-65</strain>
    </source>
</reference>